<feature type="signal peptide" evidence="1">
    <location>
        <begin position="1"/>
        <end position="28"/>
    </location>
</feature>
<proteinExistence type="predicted"/>
<organism evidence="2 3">
    <name type="scientific">Gordonia polyisoprenivorans</name>
    <dbReference type="NCBI Taxonomy" id="84595"/>
    <lineage>
        <taxon>Bacteria</taxon>
        <taxon>Bacillati</taxon>
        <taxon>Actinomycetota</taxon>
        <taxon>Actinomycetes</taxon>
        <taxon>Mycobacteriales</taxon>
        <taxon>Gordoniaceae</taxon>
        <taxon>Gordonia</taxon>
    </lineage>
</organism>
<feature type="chain" id="PRO_5032547462" evidence="1">
    <location>
        <begin position="29"/>
        <end position="127"/>
    </location>
</feature>
<evidence type="ECO:0000313" key="2">
    <source>
        <dbReference type="EMBL" id="NKY04955.1"/>
    </source>
</evidence>
<reference evidence="2 3" key="1">
    <citation type="submission" date="2020-04" db="EMBL/GenBank/DDBJ databases">
        <title>MicrobeNet Type strains.</title>
        <authorList>
            <person name="Nicholson A.C."/>
        </authorList>
    </citation>
    <scope>NUCLEOTIDE SEQUENCE [LARGE SCALE GENOMIC DNA]</scope>
    <source>
        <strain evidence="2 3">ATCC BAA-14</strain>
    </source>
</reference>
<gene>
    <name evidence="2" type="ORF">HGA05_25670</name>
</gene>
<protein>
    <submittedName>
        <fullName evidence="2">Uncharacterized protein</fullName>
    </submittedName>
</protein>
<accession>A0A846WTX8</accession>
<dbReference type="AlphaFoldDB" id="A0A846WTX8"/>
<evidence type="ECO:0000256" key="1">
    <source>
        <dbReference type="SAM" id="SignalP"/>
    </source>
</evidence>
<comment type="caution">
    <text evidence="2">The sequence shown here is derived from an EMBL/GenBank/DDBJ whole genome shotgun (WGS) entry which is preliminary data.</text>
</comment>
<dbReference type="Proteomes" id="UP000563898">
    <property type="component" value="Unassembled WGS sequence"/>
</dbReference>
<dbReference type="RefSeq" id="WP_006373205.1">
    <property type="nucleotide sequence ID" value="NZ_CP085887.1"/>
</dbReference>
<dbReference type="EMBL" id="JAAXPC010000025">
    <property type="protein sequence ID" value="NKY04955.1"/>
    <property type="molecule type" value="Genomic_DNA"/>
</dbReference>
<evidence type="ECO:0000313" key="3">
    <source>
        <dbReference type="Proteomes" id="UP000563898"/>
    </source>
</evidence>
<keyword evidence="1" id="KW-0732">Signal</keyword>
<sequence length="127" mass="13983">MHKKLVGLLVALAAVTGLLLIGGGHASAADVRDTPTRVWVGFTPAETKQIAASGVESIFDTPQLRPYWYANPDRDSRYKTFYVPGKGYVVYTSAQAMVKEAASHPNGRVWVSYNKTLPKPLTLWTEF</sequence>
<name>A0A846WTX8_9ACTN</name>